<accession>A0ABT8L3V8</accession>
<evidence type="ECO:0000313" key="3">
    <source>
        <dbReference type="Proteomes" id="UP001172083"/>
    </source>
</evidence>
<keyword evidence="1" id="KW-0472">Membrane</keyword>
<dbReference type="EMBL" id="JAUJEB010000001">
    <property type="protein sequence ID" value="MDN5211936.1"/>
    <property type="molecule type" value="Genomic_DNA"/>
</dbReference>
<organism evidence="2 3">
    <name type="scientific">Agaribacillus aureus</name>
    <dbReference type="NCBI Taxonomy" id="3051825"/>
    <lineage>
        <taxon>Bacteria</taxon>
        <taxon>Pseudomonadati</taxon>
        <taxon>Bacteroidota</taxon>
        <taxon>Cytophagia</taxon>
        <taxon>Cytophagales</taxon>
        <taxon>Splendidivirgaceae</taxon>
        <taxon>Agaribacillus</taxon>
    </lineage>
</organism>
<keyword evidence="3" id="KW-1185">Reference proteome</keyword>
<evidence type="ECO:0008006" key="4">
    <source>
        <dbReference type="Google" id="ProtNLM"/>
    </source>
</evidence>
<evidence type="ECO:0000256" key="1">
    <source>
        <dbReference type="SAM" id="Phobius"/>
    </source>
</evidence>
<evidence type="ECO:0000313" key="2">
    <source>
        <dbReference type="EMBL" id="MDN5211936.1"/>
    </source>
</evidence>
<proteinExistence type="predicted"/>
<keyword evidence="1" id="KW-0812">Transmembrane</keyword>
<name>A0ABT8L3V8_9BACT</name>
<dbReference type="RefSeq" id="WP_346757263.1">
    <property type="nucleotide sequence ID" value="NZ_JAUJEB010000001.1"/>
</dbReference>
<gene>
    <name evidence="2" type="ORF">QQ020_07730</name>
</gene>
<dbReference type="Proteomes" id="UP001172083">
    <property type="component" value="Unassembled WGS sequence"/>
</dbReference>
<keyword evidence="1" id="KW-1133">Transmembrane helix</keyword>
<reference evidence="2" key="1">
    <citation type="submission" date="2023-06" db="EMBL/GenBank/DDBJ databases">
        <title>Genomic of Agaribacillus aureum.</title>
        <authorList>
            <person name="Wang G."/>
        </authorList>
    </citation>
    <scope>NUCLEOTIDE SEQUENCE</scope>
    <source>
        <strain evidence="2">BMA12</strain>
    </source>
</reference>
<sequence length="53" mass="6113">MKQELIPSLIGIIAFSAVMYLAYRYANGNWNVSEPKKAAYENWTAEYGRKAKR</sequence>
<protein>
    <recommendedName>
        <fullName evidence="4">Phage protein</fullName>
    </recommendedName>
</protein>
<feature type="transmembrane region" description="Helical" evidence="1">
    <location>
        <begin position="6"/>
        <end position="23"/>
    </location>
</feature>
<comment type="caution">
    <text evidence="2">The sequence shown here is derived from an EMBL/GenBank/DDBJ whole genome shotgun (WGS) entry which is preliminary data.</text>
</comment>